<keyword evidence="2" id="KW-1185">Reference proteome</keyword>
<accession>A0A3N0V5B5</accession>
<gene>
    <name evidence="1" type="ORF">ED236_00445</name>
</gene>
<name>A0A3N0V5B5_9PROT</name>
<dbReference type="AlphaFoldDB" id="A0A3N0V5B5"/>
<reference evidence="1 2" key="1">
    <citation type="submission" date="2018-10" db="EMBL/GenBank/DDBJ databases">
        <authorList>
            <person name="Chen W.-M."/>
        </authorList>
    </citation>
    <scope>NUCLEOTIDE SEQUENCE [LARGE SCALE GENOMIC DNA]</scope>
    <source>
        <strain evidence="1 2">H-5</strain>
    </source>
</reference>
<proteinExistence type="predicted"/>
<dbReference type="Proteomes" id="UP000275137">
    <property type="component" value="Unassembled WGS sequence"/>
</dbReference>
<evidence type="ECO:0000313" key="2">
    <source>
        <dbReference type="Proteomes" id="UP000275137"/>
    </source>
</evidence>
<organism evidence="1 2">
    <name type="scientific">Pseudomethylobacillus aquaticus</name>
    <dbReference type="NCBI Taxonomy" id="2676064"/>
    <lineage>
        <taxon>Bacteria</taxon>
        <taxon>Pseudomonadati</taxon>
        <taxon>Pseudomonadota</taxon>
        <taxon>Betaproteobacteria</taxon>
        <taxon>Nitrosomonadales</taxon>
        <taxon>Methylophilaceae</taxon>
        <taxon>Pseudomethylobacillus</taxon>
    </lineage>
</organism>
<dbReference type="EMBL" id="RJVP01000001">
    <property type="protein sequence ID" value="ROH87997.1"/>
    <property type="molecule type" value="Genomic_DNA"/>
</dbReference>
<comment type="caution">
    <text evidence="1">The sequence shown here is derived from an EMBL/GenBank/DDBJ whole genome shotgun (WGS) entry which is preliminary data.</text>
</comment>
<sequence>MSNQVIAIGKASDLADFSLAKRLSERLTAIYPGYAWGVHVSTEHGMVSVRNWSLSGEWGYMIHLSQVQEDVGDRLVIRAAGEVLERFNVSRRRLDDTQLDSLPTDFAGRHVPDTAGAIYARPK</sequence>
<protein>
    <submittedName>
        <fullName evidence="1">Uncharacterized protein</fullName>
    </submittedName>
</protein>
<evidence type="ECO:0000313" key="1">
    <source>
        <dbReference type="EMBL" id="ROH87997.1"/>
    </source>
</evidence>